<keyword evidence="13" id="KW-1185">Reference proteome</keyword>
<dbReference type="Proteomes" id="UP001589828">
    <property type="component" value="Unassembled WGS sequence"/>
</dbReference>
<evidence type="ECO:0000256" key="8">
    <source>
        <dbReference type="ARBA" id="ARBA00022989"/>
    </source>
</evidence>
<evidence type="ECO:0000256" key="3">
    <source>
        <dbReference type="ARBA" id="ARBA00022448"/>
    </source>
</evidence>
<evidence type="ECO:0000313" key="13">
    <source>
        <dbReference type="Proteomes" id="UP001589828"/>
    </source>
</evidence>
<keyword evidence="7" id="KW-0653">Protein transport</keyword>
<dbReference type="InterPro" id="IPR037682">
    <property type="entry name" value="TonB_C"/>
</dbReference>
<comment type="subcellular location">
    <subcellularLocation>
        <location evidence="1">Cell inner membrane</location>
        <topology evidence="1">Single-pass membrane protein</topology>
        <orientation evidence="1">Periplasmic side</orientation>
    </subcellularLocation>
</comment>
<dbReference type="EMBL" id="JBHLTS010000079">
    <property type="protein sequence ID" value="MFC0518508.1"/>
    <property type="molecule type" value="Genomic_DNA"/>
</dbReference>
<name>A0ABV6LGE6_9SPHI</name>
<reference evidence="12 13" key="1">
    <citation type="submission" date="2024-09" db="EMBL/GenBank/DDBJ databases">
        <authorList>
            <person name="Sun Q."/>
            <person name="Mori K."/>
        </authorList>
    </citation>
    <scope>NUCLEOTIDE SEQUENCE [LARGE SCALE GENOMIC DNA]</scope>
    <source>
        <strain evidence="12 13">NCAIM B.02415</strain>
    </source>
</reference>
<dbReference type="Gene3D" id="3.30.1150.10">
    <property type="match status" value="1"/>
</dbReference>
<organism evidence="12 13">
    <name type="scientific">Mucilaginibacter angelicae</name>
    <dbReference type="NCBI Taxonomy" id="869718"/>
    <lineage>
        <taxon>Bacteria</taxon>
        <taxon>Pseudomonadati</taxon>
        <taxon>Bacteroidota</taxon>
        <taxon>Sphingobacteriia</taxon>
        <taxon>Sphingobacteriales</taxon>
        <taxon>Sphingobacteriaceae</taxon>
        <taxon>Mucilaginibacter</taxon>
    </lineage>
</organism>
<dbReference type="SUPFAM" id="SSF74653">
    <property type="entry name" value="TolA/TonB C-terminal domain"/>
    <property type="match status" value="1"/>
</dbReference>
<dbReference type="NCBIfam" id="TIGR01352">
    <property type="entry name" value="tonB_Cterm"/>
    <property type="match status" value="1"/>
</dbReference>
<evidence type="ECO:0000256" key="2">
    <source>
        <dbReference type="ARBA" id="ARBA00006555"/>
    </source>
</evidence>
<dbReference type="InterPro" id="IPR051045">
    <property type="entry name" value="TonB-dependent_transducer"/>
</dbReference>
<protein>
    <submittedName>
        <fullName evidence="12">TonB family protein</fullName>
    </submittedName>
</protein>
<feature type="domain" description="TonB C-terminal" evidence="11">
    <location>
        <begin position="173"/>
        <end position="245"/>
    </location>
</feature>
<dbReference type="RefSeq" id="WP_377026225.1">
    <property type="nucleotide sequence ID" value="NZ_JBHLTS010000079.1"/>
</dbReference>
<evidence type="ECO:0000256" key="7">
    <source>
        <dbReference type="ARBA" id="ARBA00022927"/>
    </source>
</evidence>
<accession>A0ABV6LGE6</accession>
<dbReference type="SUPFAM" id="SSF82185">
    <property type="entry name" value="Histone H3 K4-specific methyltransferase SET7/9 N-terminal domain"/>
    <property type="match status" value="1"/>
</dbReference>
<gene>
    <name evidence="12" type="ORF">ACFFGT_30110</name>
</gene>
<feature type="chain" id="PRO_5045808831" evidence="10">
    <location>
        <begin position="19"/>
        <end position="250"/>
    </location>
</feature>
<keyword evidence="4" id="KW-1003">Cell membrane</keyword>
<dbReference type="Gene3D" id="2.20.110.10">
    <property type="entry name" value="Histone H3 K4-specific methyltransferase SET7/9 N-terminal domain"/>
    <property type="match status" value="1"/>
</dbReference>
<evidence type="ECO:0000256" key="10">
    <source>
        <dbReference type="SAM" id="SignalP"/>
    </source>
</evidence>
<evidence type="ECO:0000256" key="5">
    <source>
        <dbReference type="ARBA" id="ARBA00022519"/>
    </source>
</evidence>
<comment type="similarity">
    <text evidence="2">Belongs to the TonB family.</text>
</comment>
<keyword evidence="8" id="KW-1133">Transmembrane helix</keyword>
<keyword evidence="5" id="KW-0997">Cell inner membrane</keyword>
<keyword evidence="6" id="KW-0812">Transmembrane</keyword>
<dbReference type="Pfam" id="PF03544">
    <property type="entry name" value="TonB_C"/>
    <property type="match status" value="1"/>
</dbReference>
<sequence length="250" mass="28041">MKLYLCLISLLVSVKLSAQTEDIKSVNDTLRIIEKYQVLNNNGTIIKEGQYTAYSKIYPTKRICTGFYKNNLREGQWILFSVDGKTAAFGNYEHGLKTGLWEAKDMRGIVEIKYDYTAKQLLDFQYTSQNKPEKEYDVINGSDTIKTKLERPPIFLEGGGVIATTIALSLSMPDEARSHNVNGVVLIAVTVGEDGVINNYRIKRSLGFGCDEEALAAVKRLRGEWLPGILNRKAVSVENIFPVSFTNVEE</sequence>
<keyword evidence="9" id="KW-0472">Membrane</keyword>
<evidence type="ECO:0000256" key="4">
    <source>
        <dbReference type="ARBA" id="ARBA00022475"/>
    </source>
</evidence>
<evidence type="ECO:0000259" key="11">
    <source>
        <dbReference type="Pfam" id="PF03544"/>
    </source>
</evidence>
<evidence type="ECO:0000256" key="6">
    <source>
        <dbReference type="ARBA" id="ARBA00022692"/>
    </source>
</evidence>
<feature type="signal peptide" evidence="10">
    <location>
        <begin position="1"/>
        <end position="18"/>
    </location>
</feature>
<evidence type="ECO:0000256" key="1">
    <source>
        <dbReference type="ARBA" id="ARBA00004383"/>
    </source>
</evidence>
<dbReference type="PANTHER" id="PTHR33446">
    <property type="entry name" value="PROTEIN TONB-RELATED"/>
    <property type="match status" value="1"/>
</dbReference>
<keyword evidence="3" id="KW-0813">Transport</keyword>
<evidence type="ECO:0000256" key="9">
    <source>
        <dbReference type="ARBA" id="ARBA00023136"/>
    </source>
</evidence>
<evidence type="ECO:0000313" key="12">
    <source>
        <dbReference type="EMBL" id="MFC0518508.1"/>
    </source>
</evidence>
<keyword evidence="10" id="KW-0732">Signal</keyword>
<proteinExistence type="inferred from homology"/>
<dbReference type="PANTHER" id="PTHR33446:SF2">
    <property type="entry name" value="PROTEIN TONB"/>
    <property type="match status" value="1"/>
</dbReference>
<dbReference type="InterPro" id="IPR006260">
    <property type="entry name" value="TonB/TolA_C"/>
</dbReference>
<comment type="caution">
    <text evidence="12">The sequence shown here is derived from an EMBL/GenBank/DDBJ whole genome shotgun (WGS) entry which is preliminary data.</text>
</comment>